<dbReference type="Proteomes" id="UP000198806">
    <property type="component" value="Unassembled WGS sequence"/>
</dbReference>
<accession>A0A1I5DVN4</accession>
<keyword evidence="1" id="KW-1133">Transmembrane helix</keyword>
<keyword evidence="1" id="KW-0472">Membrane</keyword>
<feature type="transmembrane region" description="Helical" evidence="1">
    <location>
        <begin position="39"/>
        <end position="60"/>
    </location>
</feature>
<name>A0A1I5DVN4_9FIRM</name>
<evidence type="ECO:0000313" key="2">
    <source>
        <dbReference type="EMBL" id="SFO03246.1"/>
    </source>
</evidence>
<evidence type="ECO:0000256" key="1">
    <source>
        <dbReference type="SAM" id="Phobius"/>
    </source>
</evidence>
<feature type="transmembrane region" description="Helical" evidence="1">
    <location>
        <begin position="80"/>
        <end position="100"/>
    </location>
</feature>
<protein>
    <submittedName>
        <fullName evidence="2">Uncharacterized protein</fullName>
    </submittedName>
</protein>
<dbReference type="STRING" id="1527.SAMN04489757_10710"/>
<sequence>MLNNEKINVMSRLALYEQKNKEDISMSKYYKTDYIRLQVLKTVVSVTLGYFLILLMIGIYKAEYIISKAVTLDYVGIGKIILTIYILLLFAYTIITILVCSYKYDKSRRNLAGYYKFLKRLDRIYQEGQIDE</sequence>
<dbReference type="AlphaFoldDB" id="A0A1I5DVN4"/>
<keyword evidence="3" id="KW-1185">Reference proteome</keyword>
<dbReference type="OrthoDB" id="1778612at2"/>
<organism evidence="2 3">
    <name type="scientific">Anaerocolumna aminovalerica</name>
    <dbReference type="NCBI Taxonomy" id="1527"/>
    <lineage>
        <taxon>Bacteria</taxon>
        <taxon>Bacillati</taxon>
        <taxon>Bacillota</taxon>
        <taxon>Clostridia</taxon>
        <taxon>Lachnospirales</taxon>
        <taxon>Lachnospiraceae</taxon>
        <taxon>Anaerocolumna</taxon>
    </lineage>
</organism>
<reference evidence="2 3" key="1">
    <citation type="submission" date="2016-10" db="EMBL/GenBank/DDBJ databases">
        <authorList>
            <person name="de Groot N.N."/>
        </authorList>
    </citation>
    <scope>NUCLEOTIDE SEQUENCE [LARGE SCALE GENOMIC DNA]</scope>
    <source>
        <strain evidence="2 3">DSM 1283</strain>
    </source>
</reference>
<dbReference type="EMBL" id="FOWD01000007">
    <property type="protein sequence ID" value="SFO03246.1"/>
    <property type="molecule type" value="Genomic_DNA"/>
</dbReference>
<keyword evidence="1" id="KW-0812">Transmembrane</keyword>
<proteinExistence type="predicted"/>
<evidence type="ECO:0000313" key="3">
    <source>
        <dbReference type="Proteomes" id="UP000198806"/>
    </source>
</evidence>
<gene>
    <name evidence="2" type="ORF">SAMN04489757_10710</name>
</gene>
<dbReference type="RefSeq" id="WP_091685113.1">
    <property type="nucleotide sequence ID" value="NZ_BAABFM010000010.1"/>
</dbReference>